<evidence type="ECO:0000256" key="4">
    <source>
        <dbReference type="ARBA" id="ARBA00022827"/>
    </source>
</evidence>
<dbReference type="AlphaFoldDB" id="A0A8H6VJ91"/>
<name>A0A8H6VJ91_9PEZI</name>
<dbReference type="Gene3D" id="3.30.9.10">
    <property type="entry name" value="D-Amino Acid Oxidase, subunit A, domain 2"/>
    <property type="match status" value="1"/>
</dbReference>
<dbReference type="EMBL" id="JABCIY010000175">
    <property type="protein sequence ID" value="KAF7190049.1"/>
    <property type="molecule type" value="Genomic_DNA"/>
</dbReference>
<dbReference type="InterPro" id="IPR045170">
    <property type="entry name" value="MTOX"/>
</dbReference>
<dbReference type="GO" id="GO:0008115">
    <property type="term" value="F:sarcosine oxidase activity"/>
    <property type="evidence" value="ECO:0007669"/>
    <property type="project" value="TreeGrafter"/>
</dbReference>
<dbReference type="SUPFAM" id="SSF51905">
    <property type="entry name" value="FAD/NAD(P)-binding domain"/>
    <property type="match status" value="1"/>
</dbReference>
<comment type="cofactor">
    <cofactor evidence="1">
        <name>FAD</name>
        <dbReference type="ChEBI" id="CHEBI:57692"/>
    </cofactor>
</comment>
<organism evidence="7 8">
    <name type="scientific">Pseudocercospora fuligena</name>
    <dbReference type="NCBI Taxonomy" id="685502"/>
    <lineage>
        <taxon>Eukaryota</taxon>
        <taxon>Fungi</taxon>
        <taxon>Dikarya</taxon>
        <taxon>Ascomycota</taxon>
        <taxon>Pezizomycotina</taxon>
        <taxon>Dothideomycetes</taxon>
        <taxon>Dothideomycetidae</taxon>
        <taxon>Mycosphaerellales</taxon>
        <taxon>Mycosphaerellaceae</taxon>
        <taxon>Pseudocercospora</taxon>
    </lineage>
</organism>
<dbReference type="GO" id="GO:0050660">
    <property type="term" value="F:flavin adenine dinucleotide binding"/>
    <property type="evidence" value="ECO:0007669"/>
    <property type="project" value="InterPro"/>
</dbReference>
<comment type="similarity">
    <text evidence="2">Belongs to the MSOX/MTOX family.</text>
</comment>
<dbReference type="PANTHER" id="PTHR10961">
    <property type="entry name" value="PEROXISOMAL SARCOSINE OXIDASE"/>
    <property type="match status" value="1"/>
</dbReference>
<protein>
    <submittedName>
        <fullName evidence="7">L-pipecolate oxidase</fullName>
    </submittedName>
</protein>
<sequence>MSAKNGTSRSVLIVGGGTFGTSTAHHLSQRGYKNVTVLDRSAPPSNEAAGNDINKIIRADYPDRIYADLATESIQSWRDPKGLFAGLYHRSGWLMSAGQRSLPFIEGSIKTAAERGFEQAQYLNNDEVRSRFPAYNGDMKGWQTYWNSSVGWVNAREALHRMAIAAQEAGVIYISGTAGHVTQLLFDERGRCIGAKSADGTTQFADEIILAAGAAAASILDMKSQLVAKGHTVGHIQLSPDEVKLYGSMPVVDHLEGGILFPPQEDGLVKVGAVHFVTNYSKRHPNVSLPRYRSDHPRDYIPKPIEDQLRKWLREFCPALADRPWVETRICWDADMADYHFLIGSHPSHPGLRLAVGGSAHGFKFMPVIGKYIVDMLEGKLDPETAEKWRWRHGARLESIDPHPNPLLDLKDVPGFNDDGTRSKL</sequence>
<comment type="caution">
    <text evidence="7">The sequence shown here is derived from an EMBL/GenBank/DDBJ whole genome shotgun (WGS) entry which is preliminary data.</text>
</comment>
<feature type="domain" description="FAD dependent oxidoreductase" evidence="6">
    <location>
        <begin position="11"/>
        <end position="376"/>
    </location>
</feature>
<dbReference type="Proteomes" id="UP000660729">
    <property type="component" value="Unassembled WGS sequence"/>
</dbReference>
<gene>
    <name evidence="7" type="ORF">HII31_08380</name>
</gene>
<evidence type="ECO:0000313" key="7">
    <source>
        <dbReference type="EMBL" id="KAF7190049.1"/>
    </source>
</evidence>
<dbReference type="InterPro" id="IPR006076">
    <property type="entry name" value="FAD-dep_OxRdtase"/>
</dbReference>
<evidence type="ECO:0000256" key="1">
    <source>
        <dbReference type="ARBA" id="ARBA00001974"/>
    </source>
</evidence>
<dbReference type="Gene3D" id="3.50.50.60">
    <property type="entry name" value="FAD/NAD(P)-binding domain"/>
    <property type="match status" value="1"/>
</dbReference>
<dbReference type="InterPro" id="IPR036188">
    <property type="entry name" value="FAD/NAD-bd_sf"/>
</dbReference>
<keyword evidence="3" id="KW-0285">Flavoprotein</keyword>
<evidence type="ECO:0000259" key="6">
    <source>
        <dbReference type="Pfam" id="PF01266"/>
    </source>
</evidence>
<dbReference type="PANTHER" id="PTHR10961:SF26">
    <property type="entry name" value="L-SACCHAROPINE OXIDASE"/>
    <property type="match status" value="1"/>
</dbReference>
<keyword evidence="5" id="KW-0560">Oxidoreductase</keyword>
<evidence type="ECO:0000256" key="2">
    <source>
        <dbReference type="ARBA" id="ARBA00010989"/>
    </source>
</evidence>
<dbReference type="OrthoDB" id="2219495at2759"/>
<keyword evidence="8" id="KW-1185">Reference proteome</keyword>
<proteinExistence type="inferred from homology"/>
<accession>A0A8H6VJ91</accession>
<evidence type="ECO:0000313" key="8">
    <source>
        <dbReference type="Proteomes" id="UP000660729"/>
    </source>
</evidence>
<evidence type="ECO:0000256" key="3">
    <source>
        <dbReference type="ARBA" id="ARBA00022630"/>
    </source>
</evidence>
<dbReference type="GO" id="GO:0051698">
    <property type="term" value="F:saccharopine oxidase activity"/>
    <property type="evidence" value="ECO:0007669"/>
    <property type="project" value="TreeGrafter"/>
</dbReference>
<evidence type="ECO:0000256" key="5">
    <source>
        <dbReference type="ARBA" id="ARBA00023002"/>
    </source>
</evidence>
<keyword evidence="4" id="KW-0274">FAD</keyword>
<reference evidence="7" key="1">
    <citation type="submission" date="2020-04" db="EMBL/GenBank/DDBJ databases">
        <title>Draft genome resource of the tomato pathogen Pseudocercospora fuligena.</title>
        <authorList>
            <person name="Zaccaron A."/>
        </authorList>
    </citation>
    <scope>NUCLEOTIDE SEQUENCE</scope>
    <source>
        <strain evidence="7">PF001</strain>
    </source>
</reference>
<dbReference type="Pfam" id="PF01266">
    <property type="entry name" value="DAO"/>
    <property type="match status" value="1"/>
</dbReference>